<dbReference type="EMBL" id="KV441473">
    <property type="protein sequence ID" value="OAG23242.1"/>
    <property type="molecule type" value="Genomic_DNA"/>
</dbReference>
<evidence type="ECO:0000313" key="3">
    <source>
        <dbReference type="EMBL" id="OAG23242.1"/>
    </source>
</evidence>
<evidence type="ECO:0000313" key="4">
    <source>
        <dbReference type="Proteomes" id="UP000077248"/>
    </source>
</evidence>
<feature type="compositionally biased region" description="Low complexity" evidence="1">
    <location>
        <begin position="14"/>
        <end position="30"/>
    </location>
</feature>
<dbReference type="VEuPathDB" id="FungiDB:CC77DRAFT_1018068"/>
<dbReference type="PANTHER" id="PTHR42083:SF1">
    <property type="entry name" value="MARVEL DOMAIN-CONTAINING PROTEIN"/>
    <property type="match status" value="1"/>
</dbReference>
<dbReference type="Proteomes" id="UP000077248">
    <property type="component" value="Unassembled WGS sequence"/>
</dbReference>
<feature type="transmembrane region" description="Helical" evidence="2">
    <location>
        <begin position="98"/>
        <end position="118"/>
    </location>
</feature>
<evidence type="ECO:0000256" key="1">
    <source>
        <dbReference type="SAM" id="MobiDB-lite"/>
    </source>
</evidence>
<feature type="region of interest" description="Disordered" evidence="1">
    <location>
        <begin position="1"/>
        <end position="30"/>
    </location>
</feature>
<dbReference type="OMA" id="RYYRFSW"/>
<keyword evidence="4" id="KW-1185">Reference proteome</keyword>
<dbReference type="KEGG" id="aalt:CC77DRAFT_1018068"/>
<dbReference type="GeneID" id="29110135"/>
<keyword evidence="2" id="KW-0812">Transmembrane</keyword>
<organism evidence="3 4">
    <name type="scientific">Alternaria alternata</name>
    <name type="common">Alternaria rot fungus</name>
    <name type="synonym">Torula alternata</name>
    <dbReference type="NCBI Taxonomy" id="5599"/>
    <lineage>
        <taxon>Eukaryota</taxon>
        <taxon>Fungi</taxon>
        <taxon>Dikarya</taxon>
        <taxon>Ascomycota</taxon>
        <taxon>Pezizomycotina</taxon>
        <taxon>Dothideomycetes</taxon>
        <taxon>Pleosporomycetidae</taxon>
        <taxon>Pleosporales</taxon>
        <taxon>Pleosporineae</taxon>
        <taxon>Pleosporaceae</taxon>
        <taxon>Alternaria</taxon>
        <taxon>Alternaria sect. Alternaria</taxon>
        <taxon>Alternaria alternata complex</taxon>
    </lineage>
</organism>
<evidence type="ECO:0000256" key="2">
    <source>
        <dbReference type="SAM" id="Phobius"/>
    </source>
</evidence>
<keyword evidence="2" id="KW-0472">Membrane</keyword>
<feature type="transmembrane region" description="Helical" evidence="2">
    <location>
        <begin position="175"/>
        <end position="197"/>
    </location>
</feature>
<accession>A0A177DW61</accession>
<dbReference type="PANTHER" id="PTHR42083">
    <property type="entry name" value="MARVEL DOMAIN-CONTAINING PROTEIN"/>
    <property type="match status" value="1"/>
</dbReference>
<keyword evidence="2" id="KW-1133">Transmembrane helix</keyword>
<feature type="transmembrane region" description="Helical" evidence="2">
    <location>
        <begin position="66"/>
        <end position="86"/>
    </location>
</feature>
<gene>
    <name evidence="3" type="ORF">CC77DRAFT_1018068</name>
</gene>
<proteinExistence type="predicted"/>
<name>A0A177DW61_ALTAL</name>
<evidence type="ECO:0008006" key="5">
    <source>
        <dbReference type="Google" id="ProtNLM"/>
    </source>
</evidence>
<reference evidence="3 4" key="1">
    <citation type="submission" date="2016-05" db="EMBL/GenBank/DDBJ databases">
        <title>Comparative analysis of secretome profiles of manganese(II)-oxidizing ascomycete fungi.</title>
        <authorList>
            <consortium name="DOE Joint Genome Institute"/>
            <person name="Zeiner C.A."/>
            <person name="Purvine S.O."/>
            <person name="Zink E.M."/>
            <person name="Wu S."/>
            <person name="Pasa-Tolic L."/>
            <person name="Chaput D.L."/>
            <person name="Haridas S."/>
            <person name="Grigoriev I.V."/>
            <person name="Santelli C.M."/>
            <person name="Hansel C.M."/>
        </authorList>
    </citation>
    <scope>NUCLEOTIDE SEQUENCE [LARGE SCALE GENOMIC DNA]</scope>
    <source>
        <strain evidence="3 4">SRC1lrK2f</strain>
    </source>
</reference>
<dbReference type="RefSeq" id="XP_018388663.1">
    <property type="nucleotide sequence ID" value="XM_018524541.1"/>
</dbReference>
<sequence length="227" mass="25582">MGRPEDIEAVYNKPSSSVSSSSPPSIQSIPSVPPPPYFKSHFISPSSFKSAVNEKLDKPAVSLFRLSIRIFQFVFALASGISYAIELRHTTSDASSDFIYAQVVFGLTLIVLVIDSITARNYRMTWVPEWILAILWIACFGRFYTIYLRSDIEQGYENVDLGRMKRAVWCDLINALLWMGSALFSSFMCYAGIKAAIKAKLEKRRQRKEGKKAVREMGQMEQGVVGR</sequence>
<protein>
    <recommendedName>
        <fullName evidence="5">MARVEL domain-containing protein</fullName>
    </recommendedName>
</protein>
<dbReference type="AlphaFoldDB" id="A0A177DW61"/>
<feature type="transmembrane region" description="Helical" evidence="2">
    <location>
        <begin position="130"/>
        <end position="148"/>
    </location>
</feature>